<organism evidence="3 4">
    <name type="scientific">Mesorhabditis spiculigera</name>
    <dbReference type="NCBI Taxonomy" id="96644"/>
    <lineage>
        <taxon>Eukaryota</taxon>
        <taxon>Metazoa</taxon>
        <taxon>Ecdysozoa</taxon>
        <taxon>Nematoda</taxon>
        <taxon>Chromadorea</taxon>
        <taxon>Rhabditida</taxon>
        <taxon>Rhabditina</taxon>
        <taxon>Rhabditomorpha</taxon>
        <taxon>Rhabditoidea</taxon>
        <taxon>Rhabditidae</taxon>
        <taxon>Mesorhabditinae</taxon>
        <taxon>Mesorhabditis</taxon>
    </lineage>
</organism>
<dbReference type="AlphaFoldDB" id="A0AA36FP51"/>
<accession>A0AA36FP51</accession>
<sequence length="242" mass="26388">MTWRTSVGKGNAFAYPRCIAGDKHKLEPHQITLLESNIFLNCATNPYYNNKATTAEEKKTLSVQVEPCKKPDDADTQFCIDVSGFDEKGFEATILRENKKDEKPPAEDESLVIPVSSLAAVVVGGAVALIALVVFKRRLIVARKAEAVDRTESGDYAAGGALEFNAGWHDGWADPLADDHEERMSNYNKPIRRINRFLMQTKSDKDVPETAEVELPPGLLVPLPSPATATDATATQSSSANV</sequence>
<proteinExistence type="predicted"/>
<name>A0AA36FP51_9BILA</name>
<evidence type="ECO:0000313" key="4">
    <source>
        <dbReference type="Proteomes" id="UP001177023"/>
    </source>
</evidence>
<reference evidence="3" key="1">
    <citation type="submission" date="2023-06" db="EMBL/GenBank/DDBJ databases">
        <authorList>
            <person name="Delattre M."/>
        </authorList>
    </citation>
    <scope>NUCLEOTIDE SEQUENCE</scope>
    <source>
        <strain evidence="3">AF72</strain>
    </source>
</reference>
<protein>
    <submittedName>
        <fullName evidence="3">Uncharacterized protein</fullName>
    </submittedName>
</protein>
<feature type="region of interest" description="Disordered" evidence="1">
    <location>
        <begin position="205"/>
        <end position="242"/>
    </location>
</feature>
<evidence type="ECO:0000313" key="3">
    <source>
        <dbReference type="EMBL" id="CAJ0558222.1"/>
    </source>
</evidence>
<evidence type="ECO:0000256" key="2">
    <source>
        <dbReference type="SAM" id="Phobius"/>
    </source>
</evidence>
<keyword evidence="2" id="KW-0472">Membrane</keyword>
<feature type="non-terminal residue" evidence="3">
    <location>
        <position position="1"/>
    </location>
</feature>
<keyword evidence="2" id="KW-1133">Transmembrane helix</keyword>
<keyword evidence="4" id="KW-1185">Reference proteome</keyword>
<evidence type="ECO:0000256" key="1">
    <source>
        <dbReference type="SAM" id="MobiDB-lite"/>
    </source>
</evidence>
<feature type="transmembrane region" description="Helical" evidence="2">
    <location>
        <begin position="111"/>
        <end position="135"/>
    </location>
</feature>
<feature type="compositionally biased region" description="Low complexity" evidence="1">
    <location>
        <begin position="215"/>
        <end position="242"/>
    </location>
</feature>
<keyword evidence="2" id="KW-0812">Transmembrane</keyword>
<comment type="caution">
    <text evidence="3">The sequence shown here is derived from an EMBL/GenBank/DDBJ whole genome shotgun (WGS) entry which is preliminary data.</text>
</comment>
<dbReference type="Proteomes" id="UP001177023">
    <property type="component" value="Unassembled WGS sequence"/>
</dbReference>
<gene>
    <name evidence="3" type="ORF">MSPICULIGERA_LOCUS909</name>
</gene>
<dbReference type="EMBL" id="CATQJA010000223">
    <property type="protein sequence ID" value="CAJ0558222.1"/>
    <property type="molecule type" value="Genomic_DNA"/>
</dbReference>